<protein>
    <submittedName>
        <fullName evidence="1">Uncharacterized protein</fullName>
    </submittedName>
</protein>
<accession>A0A8J7GM00</accession>
<comment type="caution">
    <text evidence="1">The sequence shown here is derived from an EMBL/GenBank/DDBJ whole genome shotgun (WGS) entry which is preliminary data.</text>
</comment>
<reference evidence="1" key="1">
    <citation type="submission" date="2020-11" db="EMBL/GenBank/DDBJ databases">
        <title>Multidrug resistant novel bacterium Savagea serpentis sp. nov., isolated from the scats of a vine snake (Ahaetulla nasuta).</title>
        <authorList>
            <person name="Venkata Ramana V."/>
            <person name="Vikas Patil S."/>
            <person name="Yogita Lugani V."/>
        </authorList>
    </citation>
    <scope>NUCLEOTIDE SEQUENCE</scope>
    <source>
        <strain evidence="1">SN6</strain>
    </source>
</reference>
<dbReference type="RefSeq" id="WP_194562874.1">
    <property type="nucleotide sequence ID" value="NZ_JADKPV010000003.1"/>
</dbReference>
<dbReference type="Proteomes" id="UP000622653">
    <property type="component" value="Unassembled WGS sequence"/>
</dbReference>
<sequence>MSLQQTAWRIARQFEEGISLALILEEHGFENVSALGEWMAQQSFRWNVEEHRYERVDKLDFSAFEFDQPPTHQRLNENELFHGLEEHLGMMRKMLQGAFPVQLTATIRHEMLNYCERQGYTADEFIERAIVEQLKRDRMEKTNRAIDEEH</sequence>
<evidence type="ECO:0000313" key="2">
    <source>
        <dbReference type="Proteomes" id="UP000622653"/>
    </source>
</evidence>
<name>A0A8J7GM00_9BACL</name>
<dbReference type="EMBL" id="JADKPV010000003">
    <property type="protein sequence ID" value="MBF4501398.1"/>
    <property type="molecule type" value="Genomic_DNA"/>
</dbReference>
<keyword evidence="2" id="KW-1185">Reference proteome</keyword>
<gene>
    <name evidence="1" type="ORF">IRY55_08495</name>
</gene>
<proteinExistence type="predicted"/>
<dbReference type="AlphaFoldDB" id="A0A8J7GM00"/>
<evidence type="ECO:0000313" key="1">
    <source>
        <dbReference type="EMBL" id="MBF4501398.1"/>
    </source>
</evidence>
<organism evidence="1 2">
    <name type="scientific">Savagea serpentis</name>
    <dbReference type="NCBI Taxonomy" id="2785297"/>
    <lineage>
        <taxon>Bacteria</taxon>
        <taxon>Bacillati</taxon>
        <taxon>Bacillota</taxon>
        <taxon>Bacilli</taxon>
        <taxon>Bacillales</taxon>
        <taxon>Caryophanaceae</taxon>
        <taxon>Savagea</taxon>
    </lineage>
</organism>